<dbReference type="RefSeq" id="WP_055056454.1">
    <property type="nucleotide sequence ID" value="NZ_CZBA01000015.1"/>
</dbReference>
<evidence type="ECO:0000256" key="3">
    <source>
        <dbReference type="ARBA" id="ARBA00022729"/>
    </source>
</evidence>
<evidence type="ECO:0000259" key="7">
    <source>
        <dbReference type="PROSITE" id="PS50847"/>
    </source>
</evidence>
<reference evidence="8 11" key="1">
    <citation type="submission" date="2015-09" db="EMBL/GenBank/DDBJ databases">
        <authorList>
            <consortium name="Pathogen Informatics"/>
        </authorList>
    </citation>
    <scope>NUCLEOTIDE SEQUENCE [LARGE SCALE GENOMIC DNA]</scope>
    <source>
        <strain evidence="8 11">2789STDY5834921</strain>
    </source>
</reference>
<dbReference type="OrthoDB" id="2199792at2"/>
<keyword evidence="1" id="KW-0134">Cell wall</keyword>
<evidence type="ECO:0000313" key="9">
    <source>
        <dbReference type="EMBL" id="RHE10694.1"/>
    </source>
</evidence>
<dbReference type="Proteomes" id="UP000095413">
    <property type="component" value="Unassembled WGS sequence"/>
</dbReference>
<keyword evidence="5" id="KW-1133">Transmembrane helix</keyword>
<organism evidence="8 11">
    <name type="scientific">Blautia obeum</name>
    <dbReference type="NCBI Taxonomy" id="40520"/>
    <lineage>
        <taxon>Bacteria</taxon>
        <taxon>Bacillati</taxon>
        <taxon>Bacillota</taxon>
        <taxon>Clostridia</taxon>
        <taxon>Lachnospirales</taxon>
        <taxon>Lachnospiraceae</taxon>
        <taxon>Blautia</taxon>
    </lineage>
</organism>
<dbReference type="Proteomes" id="UP000284024">
    <property type="component" value="Unassembled WGS sequence"/>
</dbReference>
<evidence type="ECO:0000313" key="11">
    <source>
        <dbReference type="Proteomes" id="UP000095413"/>
    </source>
</evidence>
<dbReference type="Proteomes" id="UP000284644">
    <property type="component" value="Unassembled WGS sequence"/>
</dbReference>
<dbReference type="Pfam" id="PF00746">
    <property type="entry name" value="Gram_pos_anchor"/>
    <property type="match status" value="1"/>
</dbReference>
<proteinExistence type="predicted"/>
<dbReference type="Pfam" id="PF17802">
    <property type="entry name" value="SpaA"/>
    <property type="match status" value="1"/>
</dbReference>
<evidence type="ECO:0000256" key="4">
    <source>
        <dbReference type="ARBA" id="ARBA00023088"/>
    </source>
</evidence>
<keyword evidence="3 6" id="KW-0732">Signal</keyword>
<dbReference type="InterPro" id="IPR019931">
    <property type="entry name" value="LPXTG_anchor"/>
</dbReference>
<feature type="domain" description="Gram-positive cocci surface proteins LPxTG" evidence="7">
    <location>
        <begin position="429"/>
        <end position="464"/>
    </location>
</feature>
<evidence type="ECO:0000313" key="8">
    <source>
        <dbReference type="EMBL" id="CUP76543.1"/>
    </source>
</evidence>
<keyword evidence="4" id="KW-0572">Peptidoglycan-anchor</keyword>
<evidence type="ECO:0000256" key="5">
    <source>
        <dbReference type="SAM" id="Phobius"/>
    </source>
</evidence>
<keyword evidence="2" id="KW-0964">Secreted</keyword>
<evidence type="ECO:0000256" key="6">
    <source>
        <dbReference type="SAM" id="SignalP"/>
    </source>
</evidence>
<dbReference type="NCBIfam" id="TIGR01167">
    <property type="entry name" value="LPXTG_anchor"/>
    <property type="match status" value="1"/>
</dbReference>
<evidence type="ECO:0000256" key="1">
    <source>
        <dbReference type="ARBA" id="ARBA00022512"/>
    </source>
</evidence>
<dbReference type="Gene3D" id="2.60.40.740">
    <property type="match status" value="1"/>
</dbReference>
<dbReference type="AlphaFoldDB" id="A0A174QTE8"/>
<dbReference type="Gene3D" id="2.60.40.10">
    <property type="entry name" value="Immunoglobulins"/>
    <property type="match status" value="1"/>
</dbReference>
<dbReference type="EMBL" id="CZBA01000015">
    <property type="protein sequence ID" value="CUP76543.1"/>
    <property type="molecule type" value="Genomic_DNA"/>
</dbReference>
<evidence type="ECO:0000256" key="2">
    <source>
        <dbReference type="ARBA" id="ARBA00022525"/>
    </source>
</evidence>
<dbReference type="InterPro" id="IPR013783">
    <property type="entry name" value="Ig-like_fold"/>
</dbReference>
<dbReference type="EMBL" id="QRJH01000008">
    <property type="protein sequence ID" value="RHH16630.1"/>
    <property type="molecule type" value="Genomic_DNA"/>
</dbReference>
<keyword evidence="5" id="KW-0812">Transmembrane</keyword>
<gene>
    <name evidence="10" type="ORF">DW222_13845</name>
    <name evidence="9" type="ORF">DW767_14165</name>
    <name evidence="8" type="ORF">ERS852533_02470</name>
</gene>
<feature type="signal peptide" evidence="6">
    <location>
        <begin position="1"/>
        <end position="26"/>
    </location>
</feature>
<evidence type="ECO:0000313" key="12">
    <source>
        <dbReference type="Proteomes" id="UP000284024"/>
    </source>
</evidence>
<dbReference type="InterPro" id="IPR041033">
    <property type="entry name" value="SpaA_PFL_dom_1"/>
</dbReference>
<reference evidence="12 13" key="2">
    <citation type="submission" date="2018-08" db="EMBL/GenBank/DDBJ databases">
        <title>A genome reference for cultivated species of the human gut microbiota.</title>
        <authorList>
            <person name="Zou Y."/>
            <person name="Xue W."/>
            <person name="Luo G."/>
        </authorList>
    </citation>
    <scope>NUCLEOTIDE SEQUENCE [LARGE SCALE GENOMIC DNA]</scope>
    <source>
        <strain evidence="10 12">AM18-2AC</strain>
        <strain evidence="9 13">AM29-25AC</strain>
    </source>
</reference>
<evidence type="ECO:0000313" key="13">
    <source>
        <dbReference type="Proteomes" id="UP000284644"/>
    </source>
</evidence>
<name>A0A174QTE8_9FIRM</name>
<sequence>MKKMRKIFAVLLTLAMVLAMSIPTFAAQPNTATITVDKLTPNDNTTVSIYQVVKFNDAQSKWEVSDWVGEALKKDSTLVNLEVEPAVINYEELYKKYLPTTPTATKTKINDSSVDFTGLEVGAYLITASGNTTSYTVMGAATYDYGENNNLIKPIDAKVNAKGEKYTVVKSLVNTNQAFVMKGDTVEFNIDTVFPSYDPKNINRTFTIKDKPTGMKITAVEVTVGGTPVGAENYTVTGLNEKNTEVTVAFKDTYIGKSNEHAAQAVRVKVTAVVTSDDGSYKNEATSNYDSDPSEVIGRSGSLTIYKTTNEEKVEDRNPLTGAKFSIVKTVDGEADKSLEFVELEAGKYTLYTEDTEIPEGKTKVTEVTVGADGKVLLKGLGAGTYKITETLAPEGYSINNNIPNARISAGENNENIEINVPDSKLSALPSTGGIGTTIFTIAGCLIMVTAAGLFFASRKRTNK</sequence>
<feature type="transmembrane region" description="Helical" evidence="5">
    <location>
        <begin position="434"/>
        <end position="457"/>
    </location>
</feature>
<feature type="chain" id="PRO_5033253892" evidence="6">
    <location>
        <begin position="27"/>
        <end position="464"/>
    </location>
</feature>
<protein>
    <submittedName>
        <fullName evidence="9">LPXTG cell wall anchor domain-containing protein</fullName>
    </submittedName>
    <submittedName>
        <fullName evidence="8">Predicted outer membrane protein</fullName>
    </submittedName>
</protein>
<dbReference type="EMBL" id="QSJW01000009">
    <property type="protein sequence ID" value="RHE10694.1"/>
    <property type="molecule type" value="Genomic_DNA"/>
</dbReference>
<evidence type="ECO:0000313" key="10">
    <source>
        <dbReference type="EMBL" id="RHH16630.1"/>
    </source>
</evidence>
<accession>A0A174QTE8</accession>
<dbReference type="PROSITE" id="PS50847">
    <property type="entry name" value="GRAM_POS_ANCHORING"/>
    <property type="match status" value="1"/>
</dbReference>
<keyword evidence="5" id="KW-0472">Membrane</keyword>